<dbReference type="PANTHER" id="PTHR42978:SF7">
    <property type="entry name" value="METALLO-HYDROLASE RV2300C-RELATED"/>
    <property type="match status" value="1"/>
</dbReference>
<dbReference type="KEGG" id="bbro:BAU06_07440"/>
<keyword evidence="5" id="KW-0862">Zinc</keyword>
<protein>
    <submittedName>
        <fullName evidence="8">MBL fold hydrolase</fullName>
    </submittedName>
</protein>
<keyword evidence="4 8" id="KW-0378">Hydrolase</keyword>
<evidence type="ECO:0000313" key="9">
    <source>
        <dbReference type="Proteomes" id="UP000091897"/>
    </source>
</evidence>
<evidence type="ECO:0000256" key="1">
    <source>
        <dbReference type="ARBA" id="ARBA00001947"/>
    </source>
</evidence>
<evidence type="ECO:0000313" key="8">
    <source>
        <dbReference type="EMBL" id="ANN71223.1"/>
    </source>
</evidence>
<dbReference type="GO" id="GO:0046872">
    <property type="term" value="F:metal ion binding"/>
    <property type="evidence" value="ECO:0007669"/>
    <property type="project" value="UniProtKB-KW"/>
</dbReference>
<name>A0A193FV63_9BORD</name>
<evidence type="ECO:0000259" key="6">
    <source>
        <dbReference type="SMART" id="SM00849"/>
    </source>
</evidence>
<comment type="cofactor">
    <cofactor evidence="1">
        <name>Zn(2+)</name>
        <dbReference type="ChEBI" id="CHEBI:29105"/>
    </cofactor>
</comment>
<evidence type="ECO:0000256" key="2">
    <source>
        <dbReference type="ARBA" id="ARBA00007749"/>
    </source>
</evidence>
<evidence type="ECO:0000256" key="3">
    <source>
        <dbReference type="ARBA" id="ARBA00022723"/>
    </source>
</evidence>
<sequence>MLPEYEVFAIKYGEHQRTASANFIGGDPHNGPMPMDYFVWLIRDGARVWVVDAGFDAEEARARGRKLIHPMRDAMKLMDVDVDAVPELIVTHMHYDHIGNLAAYPNAIFHLQDREMEYATGRYMAHRCIAEAFNLRDVVQMVEQVYRGRVRFHDGDAEIAPGITVHHVGGHTKGLQVVRVHTARGWVVLASDASHYYRNMEEGRPFPAVFNVGDMLEGHRRLEALADSHDHIVPGHDPQVLLRYPPPSPALAGQVAALHMPPRH</sequence>
<gene>
    <name evidence="7" type="ORF">BAU06_07440</name>
    <name evidence="8" type="ORF">BAU08_07670</name>
</gene>
<keyword evidence="3" id="KW-0479">Metal-binding</keyword>
<keyword evidence="9" id="KW-1185">Reference proteome</keyword>
<dbReference type="PANTHER" id="PTHR42978">
    <property type="entry name" value="QUORUM-QUENCHING LACTONASE YTNP-RELATED-RELATED"/>
    <property type="match status" value="1"/>
</dbReference>
<feature type="domain" description="Metallo-beta-lactamase" evidence="6">
    <location>
        <begin position="36"/>
        <end position="236"/>
    </location>
</feature>
<dbReference type="STRING" id="463025.BAU08_07670"/>
<dbReference type="SMART" id="SM00849">
    <property type="entry name" value="Lactamase_B"/>
    <property type="match status" value="1"/>
</dbReference>
<dbReference type="CDD" id="cd07729">
    <property type="entry name" value="AHL_lactonase_MBL-fold"/>
    <property type="match status" value="1"/>
</dbReference>
<dbReference type="SUPFAM" id="SSF56281">
    <property type="entry name" value="Metallo-hydrolase/oxidoreductase"/>
    <property type="match status" value="1"/>
</dbReference>
<dbReference type="AlphaFoldDB" id="A0A193FV63"/>
<evidence type="ECO:0000256" key="4">
    <source>
        <dbReference type="ARBA" id="ARBA00022801"/>
    </source>
</evidence>
<dbReference type="Pfam" id="PF00753">
    <property type="entry name" value="Lactamase_B"/>
    <property type="match status" value="1"/>
</dbReference>
<dbReference type="EMBL" id="CP016170">
    <property type="protein sequence ID" value="ANN66142.1"/>
    <property type="molecule type" value="Genomic_DNA"/>
</dbReference>
<dbReference type="EMBL" id="CP016171">
    <property type="protein sequence ID" value="ANN71223.1"/>
    <property type="molecule type" value="Genomic_DNA"/>
</dbReference>
<dbReference type="Proteomes" id="UP000092213">
    <property type="component" value="Chromosome"/>
</dbReference>
<comment type="similarity">
    <text evidence="2">Belongs to the metallo-beta-lactamase superfamily.</text>
</comment>
<dbReference type="RefSeq" id="WP_066346433.1">
    <property type="nucleotide sequence ID" value="NZ_CBCSFJ010000019.1"/>
</dbReference>
<organism evidence="8 10">
    <name type="scientific">Bordetella bronchialis</name>
    <dbReference type="NCBI Taxonomy" id="463025"/>
    <lineage>
        <taxon>Bacteria</taxon>
        <taxon>Pseudomonadati</taxon>
        <taxon>Pseudomonadota</taxon>
        <taxon>Betaproteobacteria</taxon>
        <taxon>Burkholderiales</taxon>
        <taxon>Alcaligenaceae</taxon>
        <taxon>Bordetella</taxon>
    </lineage>
</organism>
<dbReference type="OrthoDB" id="5443440at2"/>
<dbReference type="InterPro" id="IPR051013">
    <property type="entry name" value="MBL_superfamily_lactonases"/>
</dbReference>
<dbReference type="GO" id="GO:0016787">
    <property type="term" value="F:hydrolase activity"/>
    <property type="evidence" value="ECO:0007669"/>
    <property type="project" value="UniProtKB-KW"/>
</dbReference>
<evidence type="ECO:0000313" key="10">
    <source>
        <dbReference type="Proteomes" id="UP000092213"/>
    </source>
</evidence>
<evidence type="ECO:0000256" key="5">
    <source>
        <dbReference type="ARBA" id="ARBA00022833"/>
    </source>
</evidence>
<dbReference type="Gene3D" id="3.60.15.10">
    <property type="entry name" value="Ribonuclease Z/Hydroxyacylglutathione hydrolase-like"/>
    <property type="match status" value="1"/>
</dbReference>
<dbReference type="InterPro" id="IPR036866">
    <property type="entry name" value="RibonucZ/Hydroxyglut_hydro"/>
</dbReference>
<evidence type="ECO:0000313" key="7">
    <source>
        <dbReference type="EMBL" id="ANN66142.1"/>
    </source>
</evidence>
<reference evidence="9 10" key="1">
    <citation type="submission" date="2016-06" db="EMBL/GenBank/DDBJ databases">
        <title>Complete genome sequences of Bordetella bronchialis and Bordetella flabilis.</title>
        <authorList>
            <person name="LiPuma J.J."/>
            <person name="Spilker T."/>
        </authorList>
    </citation>
    <scope>NUCLEOTIDE SEQUENCE [LARGE SCALE GENOMIC DNA]</scope>
    <source>
        <strain evidence="8 10">AU17976</strain>
        <strain evidence="7 9">AU3182</strain>
    </source>
</reference>
<accession>A0A193FV63</accession>
<proteinExistence type="inferred from homology"/>
<dbReference type="Proteomes" id="UP000091897">
    <property type="component" value="Chromosome"/>
</dbReference>
<dbReference type="InterPro" id="IPR001279">
    <property type="entry name" value="Metallo-B-lactamas"/>
</dbReference>